<dbReference type="Proteomes" id="UP000253729">
    <property type="component" value="Unassembled WGS sequence"/>
</dbReference>
<dbReference type="RefSeq" id="XP_026632282.1">
    <property type="nucleotide sequence ID" value="XM_026775618.1"/>
</dbReference>
<evidence type="ECO:0000256" key="1">
    <source>
        <dbReference type="SAM" id="Phobius"/>
    </source>
</evidence>
<feature type="transmembrane region" description="Helical" evidence="1">
    <location>
        <begin position="63"/>
        <end position="84"/>
    </location>
</feature>
<keyword evidence="1" id="KW-0812">Transmembrane</keyword>
<keyword evidence="3" id="KW-1185">Reference proteome</keyword>
<evidence type="ECO:0000313" key="3">
    <source>
        <dbReference type="Proteomes" id="UP000253729"/>
    </source>
</evidence>
<name>A0A3F3QJT3_9EURO</name>
<dbReference type="EMBL" id="KZ852032">
    <property type="protein sequence ID" value="RDH39260.1"/>
    <property type="molecule type" value="Genomic_DNA"/>
</dbReference>
<dbReference type="AlphaFoldDB" id="A0A3F3QJT3"/>
<proteinExistence type="predicted"/>
<gene>
    <name evidence="2" type="ORF">BDQ94DRAFT_3796</name>
</gene>
<sequence>MMKMDGVKQDEQVQGHLGAWGTCGLEHETGRDSLEWMITKMPEQTGRPVGHLYRGLRRLRYPIVILLCSFGLDDFLFLLLHLLGPSLIPCMAQG</sequence>
<dbReference type="GeneID" id="38143974"/>
<keyword evidence="1" id="KW-1133">Transmembrane helix</keyword>
<protein>
    <submittedName>
        <fullName evidence="2">Uncharacterized protein</fullName>
    </submittedName>
</protein>
<organism evidence="2 3">
    <name type="scientific">Aspergillus welwitschiae</name>
    <dbReference type="NCBI Taxonomy" id="1341132"/>
    <lineage>
        <taxon>Eukaryota</taxon>
        <taxon>Fungi</taxon>
        <taxon>Dikarya</taxon>
        <taxon>Ascomycota</taxon>
        <taxon>Pezizomycotina</taxon>
        <taxon>Eurotiomycetes</taxon>
        <taxon>Eurotiomycetidae</taxon>
        <taxon>Eurotiales</taxon>
        <taxon>Aspergillaceae</taxon>
        <taxon>Aspergillus</taxon>
        <taxon>Aspergillus subgen. Circumdati</taxon>
    </lineage>
</organism>
<keyword evidence="1" id="KW-0472">Membrane</keyword>
<evidence type="ECO:0000313" key="2">
    <source>
        <dbReference type="EMBL" id="RDH39260.1"/>
    </source>
</evidence>
<reference evidence="2 3" key="1">
    <citation type="submission" date="2018-07" db="EMBL/GenBank/DDBJ databases">
        <title>The genomes of Aspergillus section Nigri reveals drivers in fungal speciation.</title>
        <authorList>
            <consortium name="DOE Joint Genome Institute"/>
            <person name="Vesth T.C."/>
            <person name="Nybo J."/>
            <person name="Theobald S."/>
            <person name="Brandl J."/>
            <person name="Frisvad J.C."/>
            <person name="Nielsen K.F."/>
            <person name="Lyhne E.K."/>
            <person name="Kogle M.E."/>
            <person name="Kuo A."/>
            <person name="Riley R."/>
            <person name="Clum A."/>
            <person name="Nolan M."/>
            <person name="Lipzen A."/>
            <person name="Salamov A."/>
            <person name="Henrissat B."/>
            <person name="Wiebenga A."/>
            <person name="De vries R.P."/>
            <person name="Grigoriev I.V."/>
            <person name="Mortensen U.H."/>
            <person name="Andersen M.R."/>
            <person name="Baker S.E."/>
        </authorList>
    </citation>
    <scope>NUCLEOTIDE SEQUENCE [LARGE SCALE GENOMIC DNA]</scope>
    <source>
        <strain evidence="2 3">CBS 139.54b</strain>
    </source>
</reference>
<accession>A0A3F3QJT3</accession>